<dbReference type="InterPro" id="IPR001875">
    <property type="entry name" value="DED_dom"/>
</dbReference>
<dbReference type="STRING" id="1841481.ENSSLDP00000000891"/>
<name>A0A3B4WAC5_SERLL</name>
<dbReference type="GO" id="GO:0006915">
    <property type="term" value="P:apoptotic process"/>
    <property type="evidence" value="ECO:0007669"/>
    <property type="project" value="UniProtKB-KW"/>
</dbReference>
<evidence type="ECO:0000313" key="20">
    <source>
        <dbReference type="Ensembl" id="ENSSLDP00000000891.1"/>
    </source>
</evidence>
<evidence type="ECO:0000256" key="13">
    <source>
        <dbReference type="ARBA" id="ARBA00051626"/>
    </source>
</evidence>
<evidence type="ECO:0000256" key="8">
    <source>
        <dbReference type="ARBA" id="ARBA00022737"/>
    </source>
</evidence>
<dbReference type="SUPFAM" id="SSF52129">
    <property type="entry name" value="Caspase-like"/>
    <property type="match status" value="1"/>
</dbReference>
<dbReference type="InterPro" id="IPR016129">
    <property type="entry name" value="Caspase_his_AS"/>
</dbReference>
<dbReference type="GO" id="GO:0043065">
    <property type="term" value="P:positive regulation of apoptotic process"/>
    <property type="evidence" value="ECO:0007669"/>
    <property type="project" value="UniProtKB-ARBA"/>
</dbReference>
<feature type="domain" description="Caspase family p10" evidence="18">
    <location>
        <begin position="454"/>
        <end position="541"/>
    </location>
</feature>
<dbReference type="CDD" id="cd08792">
    <property type="entry name" value="DED_Caspase_8_10_r1"/>
    <property type="match status" value="1"/>
</dbReference>
<protein>
    <recommendedName>
        <fullName evidence="15">Caspase-8</fullName>
        <ecNumber evidence="14">3.4.22.61</ecNumber>
    </recommendedName>
</protein>
<evidence type="ECO:0000256" key="10">
    <source>
        <dbReference type="ARBA" id="ARBA00022807"/>
    </source>
</evidence>
<keyword evidence="7" id="KW-0053">Apoptosis</keyword>
<dbReference type="InterPro" id="IPR002138">
    <property type="entry name" value="Pept_C14_p10"/>
</dbReference>
<dbReference type="GO" id="GO:0051604">
    <property type="term" value="P:protein maturation"/>
    <property type="evidence" value="ECO:0007669"/>
    <property type="project" value="UniProtKB-ARBA"/>
</dbReference>
<dbReference type="GO" id="GO:0005634">
    <property type="term" value="C:nucleus"/>
    <property type="evidence" value="ECO:0007669"/>
    <property type="project" value="UniProtKB-SubCell"/>
</dbReference>
<reference evidence="20" key="1">
    <citation type="submission" date="2025-08" db="UniProtKB">
        <authorList>
            <consortium name="Ensembl"/>
        </authorList>
    </citation>
    <scope>IDENTIFICATION</scope>
</reference>
<keyword evidence="6" id="KW-0645">Protease</keyword>
<comment type="similarity">
    <text evidence="3 16">Belongs to the peptidase C14A family.</text>
</comment>
<keyword evidence="11" id="KW-0865">Zymogen</keyword>
<keyword evidence="10" id="KW-0788">Thiol protease</keyword>
<dbReference type="GO" id="GO:0005886">
    <property type="term" value="C:plasma membrane"/>
    <property type="evidence" value="ECO:0007669"/>
    <property type="project" value="UniProtKB-ARBA"/>
</dbReference>
<evidence type="ECO:0000256" key="6">
    <source>
        <dbReference type="ARBA" id="ARBA00022670"/>
    </source>
</evidence>
<dbReference type="AlphaFoldDB" id="A0A3B4WAC5"/>
<dbReference type="InterPro" id="IPR011600">
    <property type="entry name" value="Pept_C14_caspase"/>
</dbReference>
<dbReference type="Pfam" id="PF01335">
    <property type="entry name" value="DED"/>
    <property type="match status" value="2"/>
</dbReference>
<dbReference type="Ensembl" id="ENSSLDT00000000957.1">
    <property type="protein sequence ID" value="ENSSLDP00000000891.1"/>
    <property type="gene ID" value="ENSSLDG00000000713.1"/>
</dbReference>
<organism evidence="20 21">
    <name type="scientific">Seriola lalandi dorsalis</name>
    <dbReference type="NCBI Taxonomy" id="1841481"/>
    <lineage>
        <taxon>Eukaryota</taxon>
        <taxon>Metazoa</taxon>
        <taxon>Chordata</taxon>
        <taxon>Craniata</taxon>
        <taxon>Vertebrata</taxon>
        <taxon>Euteleostomi</taxon>
        <taxon>Actinopterygii</taxon>
        <taxon>Neopterygii</taxon>
        <taxon>Teleostei</taxon>
        <taxon>Neoteleostei</taxon>
        <taxon>Acanthomorphata</taxon>
        <taxon>Carangaria</taxon>
        <taxon>Carangiformes</taxon>
        <taxon>Carangidae</taxon>
        <taxon>Seriola</taxon>
    </lineage>
</organism>
<reference evidence="20" key="2">
    <citation type="submission" date="2025-09" db="UniProtKB">
        <authorList>
            <consortium name="Ensembl"/>
        </authorList>
    </citation>
    <scope>IDENTIFICATION</scope>
</reference>
<dbReference type="PANTHER" id="PTHR48169">
    <property type="entry name" value="DED DOMAIN-CONTAINING PROTEIN"/>
    <property type="match status" value="1"/>
</dbReference>
<dbReference type="FunFam" id="3.40.50.1460:FF:000008">
    <property type="entry name" value="caspase-8 isoform X1"/>
    <property type="match status" value="1"/>
</dbReference>
<evidence type="ECO:0000256" key="1">
    <source>
        <dbReference type="ARBA" id="ARBA00004123"/>
    </source>
</evidence>
<evidence type="ECO:0000256" key="12">
    <source>
        <dbReference type="ARBA" id="ARBA00023242"/>
    </source>
</evidence>
<dbReference type="InterPro" id="IPR029030">
    <property type="entry name" value="Caspase-like_dom_sf"/>
</dbReference>
<dbReference type="SMART" id="SM00115">
    <property type="entry name" value="CASc"/>
    <property type="match status" value="1"/>
</dbReference>
<keyword evidence="21" id="KW-1185">Reference proteome</keyword>
<feature type="domain" description="DED" evidence="17">
    <location>
        <begin position="2"/>
        <end position="79"/>
    </location>
</feature>
<dbReference type="SUPFAM" id="SSF47986">
    <property type="entry name" value="DEATH domain"/>
    <property type="match status" value="2"/>
</dbReference>
<sequence length="559" mass="62349">MDFQRLLLEVGKALRKDEVKDLAFLCTDLLGQNPTSVESANDLFSRLADQDYLSPEHPHLLTELLTTIKRTRLVRDLALTDRDSATSSLISPYRKLLYSLSEEITDDDLNHVKFLLNKTLPRRKLEDNVTTLEVFLEMEHMDLLSDTNLNELEKMIQSICPMLKEKINQFKALPGKIKKILIANVTANNKCKNEDATADVRVSKKTLPQTSIGTVQEFSGLGYSESSFITFLDLPDVLGEDENGALSHGLSGLHTETSSCTSLEVRRDALGLLLSQEHETSPEELIFQATNTNSEDLGIYPMTAAKRGFCLIVNNNNFSESNLKNREGTMIDEKCLHDVFKWLGFEIETRRDCTSRQMLSVLQELGRRDHSQMDCVVCCVLSHGQQGGVCGVDGNNVKLMELMEPLNGVMCPSLATKPKLFFIQACQGTREQRAVYVEADGIAHSPVSSDAVVANNSIPCDADFLQAMATVPFFASFRERKNGTWFIQSLCQNLVQMVPRGIDLVSILTKVNADVSERSDFAGKKKQMPQPAFSLRKKVVFPIPEARPPSLLSHTSDVP</sequence>
<dbReference type="InterPro" id="IPR001309">
    <property type="entry name" value="Pept_C14_p20"/>
</dbReference>
<dbReference type="CDD" id="cd00032">
    <property type="entry name" value="CASc"/>
    <property type="match status" value="1"/>
</dbReference>
<evidence type="ECO:0000256" key="11">
    <source>
        <dbReference type="ARBA" id="ARBA00023145"/>
    </source>
</evidence>
<accession>A0A3B4WAC5</accession>
<evidence type="ECO:0000256" key="16">
    <source>
        <dbReference type="RuleBase" id="RU003971"/>
    </source>
</evidence>
<dbReference type="GeneTree" id="ENSGT00940000160994"/>
<dbReference type="PROSITE" id="PS50168">
    <property type="entry name" value="DED"/>
    <property type="match status" value="2"/>
</dbReference>
<dbReference type="SMART" id="SM00031">
    <property type="entry name" value="DED"/>
    <property type="match status" value="2"/>
</dbReference>
<keyword evidence="5" id="KW-0597">Phosphoprotein</keyword>
<dbReference type="GO" id="GO:0006508">
    <property type="term" value="P:proteolysis"/>
    <property type="evidence" value="ECO:0007669"/>
    <property type="project" value="UniProtKB-KW"/>
</dbReference>
<evidence type="ECO:0000256" key="15">
    <source>
        <dbReference type="ARBA" id="ARBA00068172"/>
    </source>
</evidence>
<dbReference type="EC" id="3.4.22.61" evidence="14"/>
<keyword evidence="8" id="KW-0677">Repeat</keyword>
<dbReference type="InterPro" id="IPR033139">
    <property type="entry name" value="Caspase_cys_AS"/>
</dbReference>
<evidence type="ECO:0000259" key="18">
    <source>
        <dbReference type="PROSITE" id="PS50207"/>
    </source>
</evidence>
<dbReference type="GO" id="GO:0004197">
    <property type="term" value="F:cysteine-type endopeptidase activity"/>
    <property type="evidence" value="ECO:0007669"/>
    <property type="project" value="InterPro"/>
</dbReference>
<dbReference type="Gene3D" id="3.40.50.1460">
    <property type="match status" value="1"/>
</dbReference>
<dbReference type="InterPro" id="IPR011029">
    <property type="entry name" value="DEATH-like_dom_sf"/>
</dbReference>
<dbReference type="Gene3D" id="1.10.533.10">
    <property type="entry name" value="Death Domain, Fas"/>
    <property type="match status" value="2"/>
</dbReference>
<evidence type="ECO:0000256" key="7">
    <source>
        <dbReference type="ARBA" id="ARBA00022703"/>
    </source>
</evidence>
<evidence type="ECO:0000259" key="17">
    <source>
        <dbReference type="PROSITE" id="PS50168"/>
    </source>
</evidence>
<evidence type="ECO:0000256" key="2">
    <source>
        <dbReference type="ARBA" id="ARBA00004496"/>
    </source>
</evidence>
<evidence type="ECO:0000256" key="3">
    <source>
        <dbReference type="ARBA" id="ARBA00010134"/>
    </source>
</evidence>
<dbReference type="Proteomes" id="UP000261360">
    <property type="component" value="Unplaced"/>
</dbReference>
<comment type="catalytic activity">
    <reaction evidence="13">
        <text>Strict requirement for Asp at position P1 and has a preferred cleavage sequence of (Leu/Asp/Val)-Glu-Thr-Asp-|-(Gly/Ser/Ala).</text>
        <dbReference type="EC" id="3.4.22.61"/>
    </reaction>
</comment>
<evidence type="ECO:0000256" key="9">
    <source>
        <dbReference type="ARBA" id="ARBA00022801"/>
    </source>
</evidence>
<evidence type="ECO:0000313" key="21">
    <source>
        <dbReference type="Proteomes" id="UP000261360"/>
    </source>
</evidence>
<proteinExistence type="inferred from homology"/>
<dbReference type="InterPro" id="IPR015917">
    <property type="entry name" value="Pept_C14A"/>
</dbReference>
<dbReference type="GO" id="GO:0032991">
    <property type="term" value="C:protein-containing complex"/>
    <property type="evidence" value="ECO:0007669"/>
    <property type="project" value="UniProtKB-ARBA"/>
</dbReference>
<keyword evidence="12" id="KW-0539">Nucleus</keyword>
<dbReference type="PRINTS" id="PR00376">
    <property type="entry name" value="IL1BCENZYME"/>
</dbReference>
<evidence type="ECO:0000256" key="14">
    <source>
        <dbReference type="ARBA" id="ARBA00066479"/>
    </source>
</evidence>
<dbReference type="PROSITE" id="PS50208">
    <property type="entry name" value="CASPASE_P20"/>
    <property type="match status" value="1"/>
</dbReference>
<evidence type="ECO:0000259" key="19">
    <source>
        <dbReference type="PROSITE" id="PS50208"/>
    </source>
</evidence>
<feature type="domain" description="DED" evidence="17">
    <location>
        <begin position="92"/>
        <end position="159"/>
    </location>
</feature>
<evidence type="ECO:0000256" key="5">
    <source>
        <dbReference type="ARBA" id="ARBA00022553"/>
    </source>
</evidence>
<feature type="domain" description="Caspase family p20" evidence="19">
    <location>
        <begin position="306"/>
        <end position="430"/>
    </location>
</feature>
<comment type="subcellular location">
    <subcellularLocation>
        <location evidence="2">Cytoplasm</location>
    </subcellularLocation>
    <subcellularLocation>
        <location evidence="1">Nucleus</location>
    </subcellularLocation>
</comment>
<keyword evidence="4" id="KW-0963">Cytoplasm</keyword>
<evidence type="ECO:0000256" key="4">
    <source>
        <dbReference type="ARBA" id="ARBA00022490"/>
    </source>
</evidence>
<dbReference type="PROSITE" id="PS01122">
    <property type="entry name" value="CASPASE_CYS"/>
    <property type="match status" value="1"/>
</dbReference>
<dbReference type="CDD" id="cd08334">
    <property type="entry name" value="DED_Caspase_8_10_r2"/>
    <property type="match status" value="1"/>
</dbReference>
<dbReference type="FunFam" id="1.10.533.10:FF:000016">
    <property type="entry name" value="CASP8 and FADD-like apoptosis regulator"/>
    <property type="match status" value="1"/>
</dbReference>
<dbReference type="GO" id="GO:0005737">
    <property type="term" value="C:cytoplasm"/>
    <property type="evidence" value="ECO:0007669"/>
    <property type="project" value="UniProtKB-SubCell"/>
</dbReference>
<dbReference type="Pfam" id="PF00656">
    <property type="entry name" value="Peptidase_C14"/>
    <property type="match status" value="1"/>
</dbReference>
<dbReference type="PROSITE" id="PS01121">
    <property type="entry name" value="CASPASE_HIS"/>
    <property type="match status" value="1"/>
</dbReference>
<dbReference type="PANTHER" id="PTHR48169:SF7">
    <property type="entry name" value="CASPASE 10"/>
    <property type="match status" value="1"/>
</dbReference>
<dbReference type="PROSITE" id="PS50207">
    <property type="entry name" value="CASPASE_P10"/>
    <property type="match status" value="1"/>
</dbReference>
<keyword evidence="9" id="KW-0378">Hydrolase</keyword>